<dbReference type="SUPFAM" id="SSF54928">
    <property type="entry name" value="RNA-binding domain, RBD"/>
    <property type="match status" value="1"/>
</dbReference>
<dbReference type="KEGG" id="nta:107817888"/>
<feature type="compositionally biased region" description="Basic and acidic residues" evidence="2">
    <location>
        <begin position="115"/>
        <end position="129"/>
    </location>
</feature>
<dbReference type="PaxDb" id="4097-A0A1S4CDS9"/>
<dbReference type="Gene3D" id="3.30.70.330">
    <property type="match status" value="1"/>
</dbReference>
<dbReference type="SMART" id="SM01218">
    <property type="entry name" value="FoP_duplication"/>
    <property type="match status" value="1"/>
</dbReference>
<dbReference type="InterPro" id="IPR012677">
    <property type="entry name" value="Nucleotide-bd_a/b_plait_sf"/>
</dbReference>
<proteinExistence type="predicted"/>
<dbReference type="InterPro" id="IPR051229">
    <property type="entry name" value="ALYREF_mRNA_export"/>
</dbReference>
<dbReference type="GO" id="GO:0003723">
    <property type="term" value="F:RNA binding"/>
    <property type="evidence" value="ECO:0007669"/>
    <property type="project" value="UniProtKB-KW"/>
</dbReference>
<keyword evidence="1" id="KW-0694">RNA-binding</keyword>
<protein>
    <submittedName>
        <fullName evidence="4">THO complex subunit 4C</fullName>
    </submittedName>
</protein>
<evidence type="ECO:0000259" key="3">
    <source>
        <dbReference type="SMART" id="SM01218"/>
    </source>
</evidence>
<reference evidence="4" key="1">
    <citation type="submission" date="2025-08" db="UniProtKB">
        <authorList>
            <consortium name="RefSeq"/>
        </authorList>
    </citation>
    <scope>IDENTIFICATION</scope>
</reference>
<evidence type="ECO:0000313" key="4">
    <source>
        <dbReference type="RefSeq" id="XP_016499266.1"/>
    </source>
</evidence>
<gene>
    <name evidence="4" type="primary">LOC107817888</name>
</gene>
<dbReference type="InterPro" id="IPR035979">
    <property type="entry name" value="RBD_domain_sf"/>
</dbReference>
<dbReference type="Pfam" id="PF13865">
    <property type="entry name" value="FoP_duplication"/>
    <property type="match status" value="1"/>
</dbReference>
<dbReference type="OMA" id="NQYELPK"/>
<evidence type="ECO:0000256" key="2">
    <source>
        <dbReference type="SAM" id="MobiDB-lite"/>
    </source>
</evidence>
<dbReference type="InterPro" id="IPR025715">
    <property type="entry name" value="FoP_C"/>
</dbReference>
<sequence>MDIVASGFDKVGLLKMADKCLLLFYEKCAAEVVFARRSDAFQAHKMYNNVQLDGKPIKIEIAGFNPLSARVNVVGGAKWRRTVVMAQRGRGGFRNAAVRGCGRGPGRVGRGNNKGAEKSAEELDKELDSYHVSAEAMPT</sequence>
<dbReference type="PANTHER" id="PTHR19965">
    <property type="entry name" value="RNA AND EXPORT FACTOR BINDING PROTEIN"/>
    <property type="match status" value="1"/>
</dbReference>
<feature type="region of interest" description="Disordered" evidence="2">
    <location>
        <begin position="102"/>
        <end position="139"/>
    </location>
</feature>
<organism evidence="4">
    <name type="scientific">Nicotiana tabacum</name>
    <name type="common">Common tobacco</name>
    <dbReference type="NCBI Taxonomy" id="4097"/>
    <lineage>
        <taxon>Eukaryota</taxon>
        <taxon>Viridiplantae</taxon>
        <taxon>Streptophyta</taxon>
        <taxon>Embryophyta</taxon>
        <taxon>Tracheophyta</taxon>
        <taxon>Spermatophyta</taxon>
        <taxon>Magnoliopsida</taxon>
        <taxon>eudicotyledons</taxon>
        <taxon>Gunneridae</taxon>
        <taxon>Pentapetalae</taxon>
        <taxon>asterids</taxon>
        <taxon>lamiids</taxon>
        <taxon>Solanales</taxon>
        <taxon>Solanaceae</taxon>
        <taxon>Nicotianoideae</taxon>
        <taxon>Nicotianeae</taxon>
        <taxon>Nicotiana</taxon>
    </lineage>
</organism>
<dbReference type="STRING" id="4097.A0A1S4CDS9"/>
<name>A0A1S4CDS9_TOBAC</name>
<feature type="domain" description="Chromatin target of PRMT1 protein C-terminal" evidence="3">
    <location>
        <begin position="66"/>
        <end position="139"/>
    </location>
</feature>
<accession>A0A1S4CDS9</accession>
<dbReference type="RefSeq" id="XP_016499266.1">
    <property type="nucleotide sequence ID" value="XM_016643780.1"/>
</dbReference>
<dbReference type="AlphaFoldDB" id="A0A1S4CDS9"/>
<dbReference type="PANTHER" id="PTHR19965:SF76">
    <property type="entry name" value="RRM DOMAIN-CONTAINING PROTEIN"/>
    <property type="match status" value="1"/>
</dbReference>
<dbReference type="OrthoDB" id="1226910at2759"/>
<evidence type="ECO:0000256" key="1">
    <source>
        <dbReference type="ARBA" id="ARBA00022884"/>
    </source>
</evidence>